<dbReference type="Gene3D" id="3.40.630.30">
    <property type="match status" value="1"/>
</dbReference>
<evidence type="ECO:0000259" key="3">
    <source>
        <dbReference type="PROSITE" id="PS51186"/>
    </source>
</evidence>
<dbReference type="EMBL" id="QPMM01000010">
    <property type="protein sequence ID" value="RFS20448.1"/>
    <property type="molecule type" value="Genomic_DNA"/>
</dbReference>
<dbReference type="GO" id="GO:0016747">
    <property type="term" value="F:acyltransferase activity, transferring groups other than amino-acyl groups"/>
    <property type="evidence" value="ECO:0007669"/>
    <property type="project" value="InterPro"/>
</dbReference>
<gene>
    <name evidence="4" type="ORF">DVR12_17920</name>
</gene>
<dbReference type="Pfam" id="PF00583">
    <property type="entry name" value="Acetyltransf_1"/>
    <property type="match status" value="1"/>
</dbReference>
<dbReference type="InterPro" id="IPR050832">
    <property type="entry name" value="Bact_Acetyltransf"/>
</dbReference>
<proteinExistence type="predicted"/>
<protein>
    <submittedName>
        <fullName evidence="4">GNAT family N-acetyltransferase</fullName>
    </submittedName>
</protein>
<name>A0A3E1Y6C6_9BACT</name>
<reference evidence="4 5" key="1">
    <citation type="submission" date="2018-07" db="EMBL/GenBank/DDBJ databases">
        <title>Chitinophaga K2CV101002-2 sp. nov., isolated from a monsoon evergreen broad-leaved forest soil.</title>
        <authorList>
            <person name="Lv Y."/>
        </authorList>
    </citation>
    <scope>NUCLEOTIDE SEQUENCE [LARGE SCALE GENOMIC DNA]</scope>
    <source>
        <strain evidence="4 5">GDMCC 1.1288</strain>
    </source>
</reference>
<keyword evidence="2" id="KW-0012">Acyltransferase</keyword>
<sequence length="146" mass="16879">MEVTQATELHTNEVAVLFDAYRSFYDQAPDFKGALEYITDRITKKDSIIYIAMLEEEIIGFLQLYPIFTSIGMKRAWILNDIYVLEEHRGIGAGKALMAAAYKHAKDTESGWIMLQTYISNTVAQALYEKEGFVRDTNSYYYYKKI</sequence>
<dbReference type="InterPro" id="IPR000182">
    <property type="entry name" value="GNAT_dom"/>
</dbReference>
<dbReference type="AlphaFoldDB" id="A0A3E1Y6C6"/>
<organism evidence="4 5">
    <name type="scientific">Chitinophaga silvatica</name>
    <dbReference type="NCBI Taxonomy" id="2282649"/>
    <lineage>
        <taxon>Bacteria</taxon>
        <taxon>Pseudomonadati</taxon>
        <taxon>Bacteroidota</taxon>
        <taxon>Chitinophagia</taxon>
        <taxon>Chitinophagales</taxon>
        <taxon>Chitinophagaceae</taxon>
        <taxon>Chitinophaga</taxon>
    </lineage>
</organism>
<dbReference type="RefSeq" id="WP_116977170.1">
    <property type="nucleotide sequence ID" value="NZ_QPMM01000010.1"/>
</dbReference>
<comment type="caution">
    <text evidence="4">The sequence shown here is derived from an EMBL/GenBank/DDBJ whole genome shotgun (WGS) entry which is preliminary data.</text>
</comment>
<dbReference type="Proteomes" id="UP000260644">
    <property type="component" value="Unassembled WGS sequence"/>
</dbReference>
<feature type="domain" description="N-acetyltransferase" evidence="3">
    <location>
        <begin position="1"/>
        <end position="146"/>
    </location>
</feature>
<dbReference type="PANTHER" id="PTHR43877:SF2">
    <property type="entry name" value="AMINOALKYLPHOSPHONATE N-ACETYLTRANSFERASE-RELATED"/>
    <property type="match status" value="1"/>
</dbReference>
<evidence type="ECO:0000256" key="2">
    <source>
        <dbReference type="ARBA" id="ARBA00023315"/>
    </source>
</evidence>
<keyword evidence="1 4" id="KW-0808">Transferase</keyword>
<evidence type="ECO:0000313" key="4">
    <source>
        <dbReference type="EMBL" id="RFS20448.1"/>
    </source>
</evidence>
<dbReference type="PROSITE" id="PS51186">
    <property type="entry name" value="GNAT"/>
    <property type="match status" value="1"/>
</dbReference>
<accession>A0A3E1Y6C6</accession>
<dbReference type="CDD" id="cd04301">
    <property type="entry name" value="NAT_SF"/>
    <property type="match status" value="1"/>
</dbReference>
<dbReference type="PANTHER" id="PTHR43877">
    <property type="entry name" value="AMINOALKYLPHOSPHONATE N-ACETYLTRANSFERASE-RELATED-RELATED"/>
    <property type="match status" value="1"/>
</dbReference>
<keyword evidence="5" id="KW-1185">Reference proteome</keyword>
<dbReference type="InterPro" id="IPR016181">
    <property type="entry name" value="Acyl_CoA_acyltransferase"/>
</dbReference>
<evidence type="ECO:0000256" key="1">
    <source>
        <dbReference type="ARBA" id="ARBA00022679"/>
    </source>
</evidence>
<dbReference type="OrthoDB" id="9792929at2"/>
<dbReference type="SUPFAM" id="SSF55729">
    <property type="entry name" value="Acyl-CoA N-acyltransferases (Nat)"/>
    <property type="match status" value="1"/>
</dbReference>
<evidence type="ECO:0000313" key="5">
    <source>
        <dbReference type="Proteomes" id="UP000260644"/>
    </source>
</evidence>